<dbReference type="Proteomes" id="UP000290572">
    <property type="component" value="Unassembled WGS sequence"/>
</dbReference>
<keyword evidence="3" id="KW-1185">Reference proteome</keyword>
<proteinExistence type="predicted"/>
<reference evidence="2 3" key="1">
    <citation type="submission" date="2018-03" db="EMBL/GenBank/DDBJ databases">
        <title>Draft genome sequence of Rohu Carp (Labeo rohita).</title>
        <authorList>
            <person name="Das P."/>
            <person name="Kushwaha B."/>
            <person name="Joshi C.G."/>
            <person name="Kumar D."/>
            <person name="Nagpure N.S."/>
            <person name="Sahoo L."/>
            <person name="Das S.P."/>
            <person name="Bit A."/>
            <person name="Patnaik S."/>
            <person name="Meher P.K."/>
            <person name="Jayasankar P."/>
            <person name="Koringa P.G."/>
            <person name="Patel N.V."/>
            <person name="Hinsu A.T."/>
            <person name="Kumar R."/>
            <person name="Pandey M."/>
            <person name="Agarwal S."/>
            <person name="Srivastava S."/>
            <person name="Singh M."/>
            <person name="Iquebal M.A."/>
            <person name="Jaiswal S."/>
            <person name="Angadi U.B."/>
            <person name="Kumar N."/>
            <person name="Raza M."/>
            <person name="Shah T.M."/>
            <person name="Rai A."/>
            <person name="Jena J.K."/>
        </authorList>
    </citation>
    <scope>NUCLEOTIDE SEQUENCE [LARGE SCALE GENOMIC DNA]</scope>
    <source>
        <strain evidence="2">DASCIFA01</strain>
        <tissue evidence="2">Testis</tissue>
    </source>
</reference>
<evidence type="ECO:0000313" key="2">
    <source>
        <dbReference type="EMBL" id="RXN38230.1"/>
    </source>
</evidence>
<dbReference type="EMBL" id="QBIY01005015">
    <property type="protein sequence ID" value="RXN38230.1"/>
    <property type="molecule type" value="Genomic_DNA"/>
</dbReference>
<accession>A0A498P0X2</accession>
<name>A0A498P0X2_LABRO</name>
<sequence length="69" mass="8114">MPESVGGEASGDLHSIFSRDPQPRTPPLQLSHRLLASFFTLKQAFRHRFLLSFDLRRETQRFKVFQKQK</sequence>
<evidence type="ECO:0000256" key="1">
    <source>
        <dbReference type="SAM" id="MobiDB-lite"/>
    </source>
</evidence>
<organism evidence="2 3">
    <name type="scientific">Labeo rohita</name>
    <name type="common">Indian major carp</name>
    <name type="synonym">Cyprinus rohita</name>
    <dbReference type="NCBI Taxonomy" id="84645"/>
    <lineage>
        <taxon>Eukaryota</taxon>
        <taxon>Metazoa</taxon>
        <taxon>Chordata</taxon>
        <taxon>Craniata</taxon>
        <taxon>Vertebrata</taxon>
        <taxon>Euteleostomi</taxon>
        <taxon>Actinopterygii</taxon>
        <taxon>Neopterygii</taxon>
        <taxon>Teleostei</taxon>
        <taxon>Ostariophysi</taxon>
        <taxon>Cypriniformes</taxon>
        <taxon>Cyprinidae</taxon>
        <taxon>Labeoninae</taxon>
        <taxon>Labeonini</taxon>
        <taxon>Labeo</taxon>
    </lineage>
</organism>
<protein>
    <submittedName>
        <fullName evidence="2">Uncharacterized protein</fullName>
    </submittedName>
</protein>
<gene>
    <name evidence="2" type="ORF">ROHU_001310</name>
</gene>
<dbReference type="AlphaFoldDB" id="A0A498P0X2"/>
<comment type="caution">
    <text evidence="2">The sequence shown here is derived from an EMBL/GenBank/DDBJ whole genome shotgun (WGS) entry which is preliminary data.</text>
</comment>
<feature type="region of interest" description="Disordered" evidence="1">
    <location>
        <begin position="1"/>
        <end position="25"/>
    </location>
</feature>
<evidence type="ECO:0000313" key="3">
    <source>
        <dbReference type="Proteomes" id="UP000290572"/>
    </source>
</evidence>